<dbReference type="PANTHER" id="PTHR30486:SF15">
    <property type="entry name" value="TYPE II_IV SECRETION SYSTEM ATPASE"/>
    <property type="match status" value="1"/>
</dbReference>
<dbReference type="Pfam" id="PF00498">
    <property type="entry name" value="FHA"/>
    <property type="match status" value="1"/>
</dbReference>
<dbReference type="Gene3D" id="2.60.200.20">
    <property type="match status" value="1"/>
</dbReference>
<evidence type="ECO:0000313" key="5">
    <source>
        <dbReference type="Proteomes" id="UP000253083"/>
    </source>
</evidence>
<dbReference type="Gene3D" id="3.40.50.300">
    <property type="entry name" value="P-loop containing nucleotide triphosphate hydrolases"/>
    <property type="match status" value="1"/>
</dbReference>
<comment type="caution">
    <text evidence="4">The sequence shown here is derived from an EMBL/GenBank/DDBJ whole genome shotgun (WGS) entry which is preliminary data.</text>
</comment>
<reference evidence="4 5" key="1">
    <citation type="submission" date="2018-06" db="EMBL/GenBank/DDBJ databases">
        <title>Genomic Encyclopedia of Type Strains, Phase IV (KMG-IV): sequencing the most valuable type-strain genomes for metagenomic binning, comparative biology and taxonomic classification.</title>
        <authorList>
            <person name="Goeker M."/>
        </authorList>
    </citation>
    <scope>NUCLEOTIDE SEQUENCE [LARGE SCALE GENOMIC DNA]</scope>
    <source>
        <strain evidence="4 5">DSM 24032</strain>
    </source>
</reference>
<feature type="compositionally biased region" description="Basic and acidic residues" evidence="2">
    <location>
        <begin position="97"/>
        <end position="118"/>
    </location>
</feature>
<dbReference type="InterPro" id="IPR000253">
    <property type="entry name" value="FHA_dom"/>
</dbReference>
<sequence length="575" mass="63386">MLEISIKTTKGTHVDTLVTSEKKVLVGKDKRCEVQLRGWRIGQEHATFYNQDDGVHVLDMKGASGGVLVNGKKVERYGPLSESDQIQIESYLLTVKDRTDRSQQNESKPTSEARDKSTGVESPTAVVTELKVAADAAQAAVQKIDQAKVELSREWRAKMHETLLSQMDLRRVNVKDMSDDDVLDMTQKMLTDIVNGFTDFPETLDRKSLVKQVLDESIGLGPLEDLIADDDISEIMVNSADDIFYEKKGELFKSEITFTNDRAVQYAIERIVTPLGRRIDEGSPMVDARLKDGSRVNAVIPPLALKGSSITIRKFMKEKLTAQHLVGFGSMDARMVDFIETVVTHKQNVVISGGTGSGKTTLLNVCSNYIPDNERIITVEDAAELKLYQPNLVGLEARPPNQEGKGAVHIRDLVKNCLRMRPDRIIVGECRGGEALDMLQAMNTGHDGSLTTAHANSPRDCISRIEVMVMMAGMDLPIQAIREQLASAVDIIIQQTRFSCGTRKVTSICEVTGIDQGVVQLGEIFKFQQTGRDSNGKVKGEFVASGLVPRVVEELRASGVPVDISLFNNDKKEAV</sequence>
<keyword evidence="5" id="KW-1185">Reference proteome</keyword>
<name>A0A395JLA3_9GAMM</name>
<evidence type="ECO:0000259" key="3">
    <source>
        <dbReference type="PROSITE" id="PS50006"/>
    </source>
</evidence>
<dbReference type="GO" id="GO:0016887">
    <property type="term" value="F:ATP hydrolysis activity"/>
    <property type="evidence" value="ECO:0007669"/>
    <property type="project" value="InterPro"/>
</dbReference>
<dbReference type="CDD" id="cd00060">
    <property type="entry name" value="FHA"/>
    <property type="match status" value="1"/>
</dbReference>
<dbReference type="PROSITE" id="PS50006">
    <property type="entry name" value="FHA_DOMAIN"/>
    <property type="match status" value="1"/>
</dbReference>
<feature type="domain" description="FHA" evidence="3">
    <location>
        <begin position="24"/>
        <end position="74"/>
    </location>
</feature>
<dbReference type="InterPro" id="IPR027417">
    <property type="entry name" value="P-loop_NTPase"/>
</dbReference>
<dbReference type="AlphaFoldDB" id="A0A395JLA3"/>
<dbReference type="OrthoDB" id="9810761at2"/>
<dbReference type="InterPro" id="IPR001482">
    <property type="entry name" value="T2SS/T4SS_dom"/>
</dbReference>
<dbReference type="Pfam" id="PF00437">
    <property type="entry name" value="T2SSE"/>
    <property type="match status" value="1"/>
</dbReference>
<dbReference type="InterPro" id="IPR050921">
    <property type="entry name" value="T4SS_GSP_E_ATPase"/>
</dbReference>
<dbReference type="CDD" id="cd01130">
    <property type="entry name" value="VirB11-like_ATPase"/>
    <property type="match status" value="1"/>
</dbReference>
<proteinExistence type="inferred from homology"/>
<dbReference type="InterPro" id="IPR008984">
    <property type="entry name" value="SMAD_FHA_dom_sf"/>
</dbReference>
<evidence type="ECO:0000256" key="1">
    <source>
        <dbReference type="ARBA" id="ARBA00006611"/>
    </source>
</evidence>
<organism evidence="4 5">
    <name type="scientific">Arenicella xantha</name>
    <dbReference type="NCBI Taxonomy" id="644221"/>
    <lineage>
        <taxon>Bacteria</taxon>
        <taxon>Pseudomonadati</taxon>
        <taxon>Pseudomonadota</taxon>
        <taxon>Gammaproteobacteria</taxon>
        <taxon>Arenicellales</taxon>
        <taxon>Arenicellaceae</taxon>
        <taxon>Arenicella</taxon>
    </lineage>
</organism>
<dbReference type="PANTHER" id="PTHR30486">
    <property type="entry name" value="TWITCHING MOTILITY PROTEIN PILT"/>
    <property type="match status" value="1"/>
</dbReference>
<dbReference type="EMBL" id="QNRT01000002">
    <property type="protein sequence ID" value="RBP51379.1"/>
    <property type="molecule type" value="Genomic_DNA"/>
</dbReference>
<dbReference type="InParanoid" id="A0A395JLA3"/>
<feature type="region of interest" description="Disordered" evidence="2">
    <location>
        <begin position="97"/>
        <end position="122"/>
    </location>
</feature>
<dbReference type="Proteomes" id="UP000253083">
    <property type="component" value="Unassembled WGS sequence"/>
</dbReference>
<comment type="similarity">
    <text evidence="1">Belongs to the GSP E family.</text>
</comment>
<dbReference type="SUPFAM" id="SSF52540">
    <property type="entry name" value="P-loop containing nucleoside triphosphate hydrolases"/>
    <property type="match status" value="1"/>
</dbReference>
<evidence type="ECO:0000313" key="4">
    <source>
        <dbReference type="EMBL" id="RBP51379.1"/>
    </source>
</evidence>
<accession>A0A395JLA3</accession>
<evidence type="ECO:0000256" key="2">
    <source>
        <dbReference type="SAM" id="MobiDB-lite"/>
    </source>
</evidence>
<gene>
    <name evidence="4" type="ORF">DFR28_102799</name>
</gene>
<dbReference type="SUPFAM" id="SSF49879">
    <property type="entry name" value="SMAD/FHA domain"/>
    <property type="match status" value="1"/>
</dbReference>
<dbReference type="RefSeq" id="WP_113954150.1">
    <property type="nucleotide sequence ID" value="NZ_QNRT01000002.1"/>
</dbReference>
<dbReference type="Gene3D" id="3.30.450.380">
    <property type="match status" value="1"/>
</dbReference>
<protein>
    <submittedName>
        <fullName evidence="4">Pilus assembly protein CpaF</fullName>
    </submittedName>
</protein>